<evidence type="ECO:0000256" key="1">
    <source>
        <dbReference type="SAM" id="MobiDB-lite"/>
    </source>
</evidence>
<sequence>MVELAIGAVSAVVVAALVILLLGSGKGGHSKKTQTKLTHPQPKRERQCPLCSADLAKGQNIKSVLYPKSPGAPDRLMEIKGCPYCYPAPGKRKRICPVCGKEVPYDGDIIARVFDSGERRHVHVLGCSDCYRRKKDAEKN</sequence>
<name>E1RAH9_SEDSS</name>
<proteinExistence type="predicted"/>
<evidence type="ECO:0000313" key="3">
    <source>
        <dbReference type="Proteomes" id="UP000002318"/>
    </source>
</evidence>
<dbReference type="EMBL" id="CP002116">
    <property type="protein sequence ID" value="ADK79470.1"/>
    <property type="molecule type" value="Genomic_DNA"/>
</dbReference>
<organism evidence="2 3">
    <name type="scientific">Sediminispirochaeta smaragdinae (strain DSM 11293 / JCM 15392 / SEBR 4228)</name>
    <name type="common">Spirochaeta smaragdinae</name>
    <dbReference type="NCBI Taxonomy" id="573413"/>
    <lineage>
        <taxon>Bacteria</taxon>
        <taxon>Pseudomonadati</taxon>
        <taxon>Spirochaetota</taxon>
        <taxon>Spirochaetia</taxon>
        <taxon>Spirochaetales</taxon>
        <taxon>Spirochaetaceae</taxon>
        <taxon>Sediminispirochaeta</taxon>
    </lineage>
</organism>
<evidence type="ECO:0000313" key="2">
    <source>
        <dbReference type="EMBL" id="ADK79470.1"/>
    </source>
</evidence>
<dbReference type="Proteomes" id="UP000002318">
    <property type="component" value="Chromosome"/>
</dbReference>
<protein>
    <submittedName>
        <fullName evidence="2">Uncharacterized protein</fullName>
    </submittedName>
</protein>
<dbReference type="RefSeq" id="WP_013252934.1">
    <property type="nucleotide sequence ID" value="NC_014364.1"/>
</dbReference>
<gene>
    <name evidence="2" type="ordered locus">Spirs_0314</name>
</gene>
<keyword evidence="3" id="KW-1185">Reference proteome</keyword>
<dbReference type="KEGG" id="ssm:Spirs_0314"/>
<accession>E1RAH9</accession>
<dbReference type="STRING" id="573413.Spirs_0314"/>
<reference evidence="2 3" key="1">
    <citation type="journal article" date="2010" name="Stand. Genomic Sci.">
        <title>Complete genome sequence of Spirochaeta smaragdinae type strain (SEBR 4228).</title>
        <authorList>
            <person name="Mavromatis K."/>
            <person name="Yasawong M."/>
            <person name="Chertkov O."/>
            <person name="Lapidus A."/>
            <person name="Lucas S."/>
            <person name="Nolan M."/>
            <person name="Del Rio T.G."/>
            <person name="Tice H."/>
            <person name="Cheng J.F."/>
            <person name="Pitluck S."/>
            <person name="Liolios K."/>
            <person name="Ivanova N."/>
            <person name="Tapia R."/>
            <person name="Han C."/>
            <person name="Bruce D."/>
            <person name="Goodwin L."/>
            <person name="Pati A."/>
            <person name="Chen A."/>
            <person name="Palaniappan K."/>
            <person name="Land M."/>
            <person name="Hauser L."/>
            <person name="Chang Y.J."/>
            <person name="Jeffries C.D."/>
            <person name="Detter J.C."/>
            <person name="Rohde M."/>
            <person name="Brambilla E."/>
            <person name="Spring S."/>
            <person name="Goker M."/>
            <person name="Sikorski J."/>
            <person name="Woyke T."/>
            <person name="Bristow J."/>
            <person name="Eisen J.A."/>
            <person name="Markowitz V."/>
            <person name="Hugenholtz P."/>
            <person name="Klenk H.P."/>
            <person name="Kyrpides N.C."/>
        </authorList>
    </citation>
    <scope>NUCLEOTIDE SEQUENCE [LARGE SCALE GENOMIC DNA]</scope>
    <source>
        <strain evidence="3">DSM 11293 / JCM 15392 / SEBR 4228</strain>
    </source>
</reference>
<dbReference type="eggNOG" id="ENOG502ZE4M">
    <property type="taxonomic scope" value="Bacteria"/>
</dbReference>
<feature type="region of interest" description="Disordered" evidence="1">
    <location>
        <begin position="26"/>
        <end position="45"/>
    </location>
</feature>
<dbReference type="OrthoDB" id="361897at2"/>
<dbReference type="HOGENOM" id="CLU_133861_0_0_12"/>
<dbReference type="AlphaFoldDB" id="E1RAH9"/>